<dbReference type="AlphaFoldDB" id="A0A8D5GC97"/>
<keyword evidence="2" id="KW-0732">Signal</keyword>
<dbReference type="EMBL" id="AP024110">
    <property type="protein sequence ID" value="BCM24828.1"/>
    <property type="molecule type" value="Genomic_DNA"/>
</dbReference>
<gene>
    <name evidence="3" type="ORF">ZMTM_10870</name>
</gene>
<feature type="chain" id="PRO_5034146619" description="Tetratricopeptide repeat protein" evidence="2">
    <location>
        <begin position="21"/>
        <end position="191"/>
    </location>
</feature>
<proteinExistence type="predicted"/>
<evidence type="ECO:0008006" key="5">
    <source>
        <dbReference type="Google" id="ProtNLM"/>
    </source>
</evidence>
<feature type="compositionally biased region" description="Polar residues" evidence="1">
    <location>
        <begin position="177"/>
        <end position="191"/>
    </location>
</feature>
<dbReference type="Gene3D" id="1.25.40.10">
    <property type="entry name" value="Tetratricopeptide repeat domain"/>
    <property type="match status" value="1"/>
</dbReference>
<dbReference type="InterPro" id="IPR019734">
    <property type="entry name" value="TPR_rpt"/>
</dbReference>
<keyword evidence="4" id="KW-1185">Reference proteome</keyword>
<organism evidence="3 4">
    <name type="scientific">Methyloradius palustris</name>
    <dbReference type="NCBI Taxonomy" id="2778876"/>
    <lineage>
        <taxon>Bacteria</taxon>
        <taxon>Pseudomonadati</taxon>
        <taxon>Pseudomonadota</taxon>
        <taxon>Betaproteobacteria</taxon>
        <taxon>Nitrosomonadales</taxon>
        <taxon>Methylophilaceae</taxon>
        <taxon>Methyloradius</taxon>
    </lineage>
</organism>
<protein>
    <recommendedName>
        <fullName evidence="5">Tetratricopeptide repeat protein</fullName>
    </recommendedName>
</protein>
<evidence type="ECO:0000256" key="2">
    <source>
        <dbReference type="SAM" id="SignalP"/>
    </source>
</evidence>
<dbReference type="PROSITE" id="PS51257">
    <property type="entry name" value="PROKAR_LIPOPROTEIN"/>
    <property type="match status" value="1"/>
</dbReference>
<feature type="signal peptide" evidence="2">
    <location>
        <begin position="1"/>
        <end position="20"/>
    </location>
</feature>
<reference evidence="3" key="1">
    <citation type="journal article" date="2021" name="Arch. Microbiol.">
        <title>Methyloradius palustris gen. nov., sp. nov., a methanol-oxidizing bacterium isolated from snow.</title>
        <authorList>
            <person name="Miyadera T."/>
            <person name="Kojima H."/>
            <person name="Fukui M."/>
        </authorList>
    </citation>
    <scope>NUCLEOTIDE SEQUENCE</scope>
    <source>
        <strain evidence="3">Zm11</strain>
    </source>
</reference>
<dbReference type="Proteomes" id="UP000826722">
    <property type="component" value="Chromosome"/>
</dbReference>
<evidence type="ECO:0000313" key="3">
    <source>
        <dbReference type="EMBL" id="BCM24828.1"/>
    </source>
</evidence>
<feature type="region of interest" description="Disordered" evidence="1">
    <location>
        <begin position="158"/>
        <end position="191"/>
    </location>
</feature>
<accession>A0A8D5GC97</accession>
<evidence type="ECO:0000256" key="1">
    <source>
        <dbReference type="SAM" id="MobiDB-lite"/>
    </source>
</evidence>
<name>A0A8D5GC97_9PROT</name>
<dbReference type="SUPFAM" id="SSF48452">
    <property type="entry name" value="TPR-like"/>
    <property type="match status" value="1"/>
</dbReference>
<dbReference type="KEGG" id="mpau:ZMTM_10870"/>
<evidence type="ECO:0000313" key="4">
    <source>
        <dbReference type="Proteomes" id="UP000826722"/>
    </source>
</evidence>
<dbReference type="RefSeq" id="WP_221765323.1">
    <property type="nucleotide sequence ID" value="NZ_AP024110.1"/>
</dbReference>
<dbReference type="InterPro" id="IPR011990">
    <property type="entry name" value="TPR-like_helical_dom_sf"/>
</dbReference>
<dbReference type="SMART" id="SM00028">
    <property type="entry name" value="TPR"/>
    <property type="match status" value="2"/>
</dbReference>
<sequence>MKYCTYLLQLLVVLSMTACANMGNNSGQVLPAESRATPELALLSENAKLADAGGDAAKAESLYKSVLRQTPNDPEMWFRLGNLYANNNRPDEAAIAYQRCLIADNAFSKAWHNLAMIRLRQAYASMLQAQATVNESDSLAPRIDDTLEQLSHITVLGDQIKPLSKKAKPPQADKSKNLSPENATQGSTATP</sequence>
<dbReference type="Pfam" id="PF13432">
    <property type="entry name" value="TPR_16"/>
    <property type="match status" value="1"/>
</dbReference>